<evidence type="ECO:0000259" key="1">
    <source>
        <dbReference type="Pfam" id="PF00425"/>
    </source>
</evidence>
<reference evidence="2" key="2">
    <citation type="submission" date="2014-09" db="EMBL/GenBank/DDBJ databases">
        <title>Criblamydia sequanensis harbors a mega-plasmid encoding arsenite resistance.</title>
        <authorList>
            <person name="Bertelli C."/>
            <person name="Goesmann A."/>
            <person name="Greub G."/>
        </authorList>
    </citation>
    <scope>NUCLEOTIDE SEQUENCE [LARGE SCALE GENOMIC DNA]</scope>
    <source>
        <strain evidence="2">CRIB-18</strain>
    </source>
</reference>
<dbReference type="Pfam" id="PF00425">
    <property type="entry name" value="Chorismate_bind"/>
    <property type="match status" value="1"/>
</dbReference>
<proteinExistence type="predicted"/>
<dbReference type="EMBL" id="CCEJ010000006">
    <property type="protein sequence ID" value="CDR34190.1"/>
    <property type="molecule type" value="Genomic_DNA"/>
</dbReference>
<dbReference type="PANTHER" id="PTHR11236">
    <property type="entry name" value="AMINOBENZOATE/ANTHRANILATE SYNTHASE"/>
    <property type="match status" value="1"/>
</dbReference>
<dbReference type="OrthoDB" id="9803598at2"/>
<dbReference type="AlphaFoldDB" id="A0A090D1Z4"/>
<dbReference type="Proteomes" id="UP000031552">
    <property type="component" value="Unassembled WGS sequence"/>
</dbReference>
<sequence length="467" mass="52755">MKKPHKSRYTKVLESFEINSKEFLCSVELLEHYEGALFFSGEGHSSSKASYLALFPYEEISVTDRKTVFKSLFGKKEIKAGNPWDNIRGFIGAPEGDLGLPDWLGYFSYEMGAHSEPGYVLSLKLSDYPLAQFKRFAALIKFEIETKKTSFYFDEKILAKMGPPILKASEGLLKASFWKTKTPESIKSHASLKCIQSFDSLKDYTKKIEDIKELIREGVVYQLNLSHRTQYLGEISPAALFERLSLTQSVPFSAYLRFDHLNILSFSPERLLKNDKGKLSTCPIKGTAPRGLSEEEDQYNKKWLLESEKNFSELLMITDLSRNDLSKVSEKASVQAKRIACLETYQNVFHLVSEIESLASPRFHAVDLIRACFPGGSITGCPKLSAMQELAKLEKRARGIYTGSIGYLAENGDFDFNIAIRTLTYFNSILELSVGGGIVIDSDPREEYEETFHKGAPFIRILNKCIS</sequence>
<dbReference type="eggNOG" id="COG0147">
    <property type="taxonomic scope" value="Bacteria"/>
</dbReference>
<dbReference type="InterPro" id="IPR005801">
    <property type="entry name" value="ADC_synthase"/>
</dbReference>
<comment type="caution">
    <text evidence="2">The sequence shown here is derived from an EMBL/GenBank/DDBJ whole genome shotgun (WGS) entry which is preliminary data.</text>
</comment>
<dbReference type="PRINTS" id="PR00095">
    <property type="entry name" value="ANTSNTHASEI"/>
</dbReference>
<dbReference type="STRING" id="1437425.CSEC_1370"/>
<protein>
    <submittedName>
        <fullName evidence="2">Para-aminobenzoate synthase component I</fullName>
        <ecNumber evidence="2">2.6.1.85</ecNumber>
    </submittedName>
</protein>
<gene>
    <name evidence="2" type="primary">pabB</name>
    <name evidence="2" type="ORF">CSEC_1370</name>
</gene>
<dbReference type="InterPro" id="IPR015890">
    <property type="entry name" value="Chorismate_C"/>
</dbReference>
<feature type="domain" description="Chorismate-utilising enzyme C-terminal" evidence="1">
    <location>
        <begin position="202"/>
        <end position="454"/>
    </location>
</feature>
<accession>A0A090D1Z4</accession>
<dbReference type="PANTHER" id="PTHR11236:SF50">
    <property type="entry name" value="AMINODEOXYCHORISMATE SYNTHASE COMPONENT 1"/>
    <property type="match status" value="1"/>
</dbReference>
<dbReference type="EC" id="2.6.1.85" evidence="2"/>
<dbReference type="GO" id="GO:0046820">
    <property type="term" value="F:4-amino-4-deoxychorismate synthase activity"/>
    <property type="evidence" value="ECO:0007669"/>
    <property type="project" value="UniProtKB-EC"/>
</dbReference>
<dbReference type="GO" id="GO:0000162">
    <property type="term" value="P:L-tryptophan biosynthetic process"/>
    <property type="evidence" value="ECO:0007669"/>
    <property type="project" value="TreeGrafter"/>
</dbReference>
<dbReference type="InterPro" id="IPR019999">
    <property type="entry name" value="Anth_synth_I-like"/>
</dbReference>
<keyword evidence="3" id="KW-1185">Reference proteome</keyword>
<reference evidence="2" key="1">
    <citation type="submission" date="2013-12" db="EMBL/GenBank/DDBJ databases">
        <authorList>
            <person name="Linke B."/>
        </authorList>
    </citation>
    <scope>NUCLEOTIDE SEQUENCE [LARGE SCALE GENOMIC DNA]</scope>
    <source>
        <strain evidence="2">CRIB-18</strain>
    </source>
</reference>
<dbReference type="Gene3D" id="3.60.120.10">
    <property type="entry name" value="Anthranilate synthase"/>
    <property type="match status" value="1"/>
</dbReference>
<keyword evidence="2" id="KW-0032">Aminotransferase</keyword>
<keyword evidence="2" id="KW-0808">Transferase</keyword>
<evidence type="ECO:0000313" key="2">
    <source>
        <dbReference type="EMBL" id="CDR34190.1"/>
    </source>
</evidence>
<dbReference type="RefSeq" id="WP_053331870.1">
    <property type="nucleotide sequence ID" value="NZ_CCEJ010000006.1"/>
</dbReference>
<dbReference type="SUPFAM" id="SSF56322">
    <property type="entry name" value="ADC synthase"/>
    <property type="match status" value="1"/>
</dbReference>
<organism evidence="2 3">
    <name type="scientific">Candidatus Criblamydia sequanensis CRIB-18</name>
    <dbReference type="NCBI Taxonomy" id="1437425"/>
    <lineage>
        <taxon>Bacteria</taxon>
        <taxon>Pseudomonadati</taxon>
        <taxon>Chlamydiota</taxon>
        <taxon>Chlamydiia</taxon>
        <taxon>Parachlamydiales</taxon>
        <taxon>Candidatus Criblamydiaceae</taxon>
        <taxon>Candidatus Criblamydia</taxon>
    </lineage>
</organism>
<name>A0A090D1Z4_9BACT</name>
<evidence type="ECO:0000313" key="3">
    <source>
        <dbReference type="Proteomes" id="UP000031552"/>
    </source>
</evidence>